<dbReference type="Proteomes" id="UP001183388">
    <property type="component" value="Unassembled WGS sequence"/>
</dbReference>
<evidence type="ECO:0008006" key="3">
    <source>
        <dbReference type="Google" id="ProtNLM"/>
    </source>
</evidence>
<gene>
    <name evidence="1" type="ORF">RM780_22805</name>
</gene>
<protein>
    <recommendedName>
        <fullName evidence="3">Transposase</fullName>
    </recommendedName>
</protein>
<dbReference type="EMBL" id="JAVREN010000046">
    <property type="protein sequence ID" value="MDT0309764.1"/>
    <property type="molecule type" value="Genomic_DNA"/>
</dbReference>
<comment type="caution">
    <text evidence="1">The sequence shown here is derived from an EMBL/GenBank/DDBJ whole genome shotgun (WGS) entry which is preliminary data.</text>
</comment>
<evidence type="ECO:0000313" key="2">
    <source>
        <dbReference type="Proteomes" id="UP001183388"/>
    </source>
</evidence>
<proteinExistence type="predicted"/>
<dbReference type="RefSeq" id="WP_311632729.1">
    <property type="nucleotide sequence ID" value="NZ_JAVREN010000046.1"/>
</dbReference>
<organism evidence="1 2">
    <name type="scientific">Streptomyces boetiae</name>
    <dbReference type="NCBI Taxonomy" id="3075541"/>
    <lineage>
        <taxon>Bacteria</taxon>
        <taxon>Bacillati</taxon>
        <taxon>Actinomycetota</taxon>
        <taxon>Actinomycetes</taxon>
        <taxon>Kitasatosporales</taxon>
        <taxon>Streptomycetaceae</taxon>
        <taxon>Streptomyces</taxon>
    </lineage>
</organism>
<sequence>MTIVEWVRALFGAIVTWCYRRFDALISPRPPRSRQVRRSEDKGGVAVRALADVRRS</sequence>
<keyword evidence="2" id="KW-1185">Reference proteome</keyword>
<reference evidence="2" key="1">
    <citation type="submission" date="2023-07" db="EMBL/GenBank/DDBJ databases">
        <title>30 novel species of actinomycetes from the DSMZ collection.</title>
        <authorList>
            <person name="Nouioui I."/>
        </authorList>
    </citation>
    <scope>NUCLEOTIDE SEQUENCE [LARGE SCALE GENOMIC DNA]</scope>
    <source>
        <strain evidence="2">DSM 44917</strain>
    </source>
</reference>
<accession>A0ABU2LDV1</accession>
<name>A0ABU2LDV1_9ACTN</name>
<evidence type="ECO:0000313" key="1">
    <source>
        <dbReference type="EMBL" id="MDT0309764.1"/>
    </source>
</evidence>